<feature type="compositionally biased region" description="Polar residues" evidence="1">
    <location>
        <begin position="160"/>
        <end position="174"/>
    </location>
</feature>
<organism evidence="2 3">
    <name type="scientific">Streblomastix strix</name>
    <dbReference type="NCBI Taxonomy" id="222440"/>
    <lineage>
        <taxon>Eukaryota</taxon>
        <taxon>Metamonada</taxon>
        <taxon>Preaxostyla</taxon>
        <taxon>Oxymonadida</taxon>
        <taxon>Streblomastigidae</taxon>
        <taxon>Streblomastix</taxon>
    </lineage>
</organism>
<feature type="region of interest" description="Disordered" evidence="1">
    <location>
        <begin position="128"/>
        <end position="174"/>
    </location>
</feature>
<dbReference type="Proteomes" id="UP000324800">
    <property type="component" value="Unassembled WGS sequence"/>
</dbReference>
<reference evidence="2 3" key="1">
    <citation type="submission" date="2019-03" db="EMBL/GenBank/DDBJ databases">
        <title>Single cell metagenomics reveals metabolic interactions within the superorganism composed of flagellate Streblomastix strix and complex community of Bacteroidetes bacteria on its surface.</title>
        <authorList>
            <person name="Treitli S.C."/>
            <person name="Kolisko M."/>
            <person name="Husnik F."/>
            <person name="Keeling P."/>
            <person name="Hampl V."/>
        </authorList>
    </citation>
    <scope>NUCLEOTIDE SEQUENCE [LARGE SCALE GENOMIC DNA]</scope>
    <source>
        <strain evidence="2">ST1C</strain>
    </source>
</reference>
<evidence type="ECO:0000313" key="2">
    <source>
        <dbReference type="EMBL" id="KAA6403102.1"/>
    </source>
</evidence>
<dbReference type="EMBL" id="SNRW01000140">
    <property type="protein sequence ID" value="KAA6403102.1"/>
    <property type="molecule type" value="Genomic_DNA"/>
</dbReference>
<protein>
    <submittedName>
        <fullName evidence="2">Uncharacterized protein</fullName>
    </submittedName>
</protein>
<dbReference type="AlphaFoldDB" id="A0A5J4X8B6"/>
<evidence type="ECO:0000313" key="3">
    <source>
        <dbReference type="Proteomes" id="UP000324800"/>
    </source>
</evidence>
<comment type="caution">
    <text evidence="2">The sequence shown here is derived from an EMBL/GenBank/DDBJ whole genome shotgun (WGS) entry which is preliminary data.</text>
</comment>
<sequence>MGNLMTIKGFNSKQQQQRIQIKKEKIKQCLCFTNWPGILSYEEEDKEGRREGEIEREEDIIVMKDRSQSKGDGRYAKQVTQDEIEKEKEELKKDEFDQLLSLIEQLISEEATKYNCLRKVEKEFNMIMKDEKEREEEGKEEIKLNERENSQEGREKLKQEGTNNEIKQNNTDLN</sequence>
<feature type="compositionally biased region" description="Basic and acidic residues" evidence="1">
    <location>
        <begin position="128"/>
        <end position="159"/>
    </location>
</feature>
<evidence type="ECO:0000256" key="1">
    <source>
        <dbReference type="SAM" id="MobiDB-lite"/>
    </source>
</evidence>
<accession>A0A5J4X8B6</accession>
<gene>
    <name evidence="2" type="ORF">EZS28_001370</name>
</gene>
<proteinExistence type="predicted"/>
<name>A0A5J4X8B6_9EUKA</name>